<proteinExistence type="predicted"/>
<feature type="chain" id="PRO_5025510839" description="Secreted protein" evidence="1">
    <location>
        <begin position="26"/>
        <end position="75"/>
    </location>
</feature>
<evidence type="ECO:0000313" key="2">
    <source>
        <dbReference type="EMBL" id="KAF2657051.1"/>
    </source>
</evidence>
<gene>
    <name evidence="2" type="ORF">K491DRAFT_348407</name>
</gene>
<reference evidence="2" key="1">
    <citation type="journal article" date="2020" name="Stud. Mycol.">
        <title>101 Dothideomycetes genomes: a test case for predicting lifestyles and emergence of pathogens.</title>
        <authorList>
            <person name="Haridas S."/>
            <person name="Albert R."/>
            <person name="Binder M."/>
            <person name="Bloem J."/>
            <person name="Labutti K."/>
            <person name="Salamov A."/>
            <person name="Andreopoulos B."/>
            <person name="Baker S."/>
            <person name="Barry K."/>
            <person name="Bills G."/>
            <person name="Bluhm B."/>
            <person name="Cannon C."/>
            <person name="Castanera R."/>
            <person name="Culley D."/>
            <person name="Daum C."/>
            <person name="Ezra D."/>
            <person name="Gonzalez J."/>
            <person name="Henrissat B."/>
            <person name="Kuo A."/>
            <person name="Liang C."/>
            <person name="Lipzen A."/>
            <person name="Lutzoni F."/>
            <person name="Magnuson J."/>
            <person name="Mondo S."/>
            <person name="Nolan M."/>
            <person name="Ohm R."/>
            <person name="Pangilinan J."/>
            <person name="Park H.-J."/>
            <person name="Ramirez L."/>
            <person name="Alfaro M."/>
            <person name="Sun H."/>
            <person name="Tritt A."/>
            <person name="Yoshinaga Y."/>
            <person name="Zwiers L.-H."/>
            <person name="Turgeon B."/>
            <person name="Goodwin S."/>
            <person name="Spatafora J."/>
            <person name="Crous P."/>
            <person name="Grigoriev I."/>
        </authorList>
    </citation>
    <scope>NUCLEOTIDE SEQUENCE</scope>
    <source>
        <strain evidence="2">CBS 122681</strain>
    </source>
</reference>
<evidence type="ECO:0000313" key="3">
    <source>
        <dbReference type="Proteomes" id="UP000799324"/>
    </source>
</evidence>
<feature type="signal peptide" evidence="1">
    <location>
        <begin position="1"/>
        <end position="25"/>
    </location>
</feature>
<dbReference type="AlphaFoldDB" id="A0A6A6TCM5"/>
<dbReference type="EMBL" id="MU004329">
    <property type="protein sequence ID" value="KAF2657051.1"/>
    <property type="molecule type" value="Genomic_DNA"/>
</dbReference>
<sequence>MCRWSMPLKRHLSSLLAVAFVPCSARHFSYRISSPKPEPTDKAKRIAQLAMWHEGRPIAGRPVRMQCSVTEPAPR</sequence>
<evidence type="ECO:0008006" key="4">
    <source>
        <dbReference type="Google" id="ProtNLM"/>
    </source>
</evidence>
<organism evidence="2 3">
    <name type="scientific">Lophiostoma macrostomum CBS 122681</name>
    <dbReference type="NCBI Taxonomy" id="1314788"/>
    <lineage>
        <taxon>Eukaryota</taxon>
        <taxon>Fungi</taxon>
        <taxon>Dikarya</taxon>
        <taxon>Ascomycota</taxon>
        <taxon>Pezizomycotina</taxon>
        <taxon>Dothideomycetes</taxon>
        <taxon>Pleosporomycetidae</taxon>
        <taxon>Pleosporales</taxon>
        <taxon>Lophiostomataceae</taxon>
        <taxon>Lophiostoma</taxon>
    </lineage>
</organism>
<accession>A0A6A6TCM5</accession>
<protein>
    <recommendedName>
        <fullName evidence="4">Secreted protein</fullName>
    </recommendedName>
</protein>
<dbReference type="Proteomes" id="UP000799324">
    <property type="component" value="Unassembled WGS sequence"/>
</dbReference>
<keyword evidence="1" id="KW-0732">Signal</keyword>
<keyword evidence="3" id="KW-1185">Reference proteome</keyword>
<name>A0A6A6TCM5_9PLEO</name>
<evidence type="ECO:0000256" key="1">
    <source>
        <dbReference type="SAM" id="SignalP"/>
    </source>
</evidence>